<sequence>MLGESTRVPELKIQSGRLLDNLLKHQGVEFPPIEDRWRAVKKNKHKECTGLLRRDNTCKGVAFSSNALGVIYQHAVRKEPGGLIGYITARVKSGELFEVDGDMQLMSGLLGSASLVIFLAT</sequence>
<reference evidence="1" key="1">
    <citation type="submission" date="2021-04" db="EMBL/GenBank/DDBJ databases">
        <authorList>
            <person name="Chebbi M.A.C M."/>
        </authorList>
    </citation>
    <scope>NUCLEOTIDE SEQUENCE</scope>
</reference>
<protein>
    <submittedName>
        <fullName evidence="1">Uncharacterized protein</fullName>
    </submittedName>
</protein>
<dbReference type="AlphaFoldDB" id="A0A8J2MX32"/>
<organism evidence="1 2">
    <name type="scientific">Cotesia congregata</name>
    <name type="common">Parasitoid wasp</name>
    <name type="synonym">Apanteles congregatus</name>
    <dbReference type="NCBI Taxonomy" id="51543"/>
    <lineage>
        <taxon>Eukaryota</taxon>
        <taxon>Metazoa</taxon>
        <taxon>Ecdysozoa</taxon>
        <taxon>Arthropoda</taxon>
        <taxon>Hexapoda</taxon>
        <taxon>Insecta</taxon>
        <taxon>Pterygota</taxon>
        <taxon>Neoptera</taxon>
        <taxon>Endopterygota</taxon>
        <taxon>Hymenoptera</taxon>
        <taxon>Apocrita</taxon>
        <taxon>Ichneumonoidea</taxon>
        <taxon>Braconidae</taxon>
        <taxon>Microgastrinae</taxon>
        <taxon>Cotesia</taxon>
    </lineage>
</organism>
<dbReference type="OrthoDB" id="10541163at2759"/>
<name>A0A8J2MX32_COTCN</name>
<evidence type="ECO:0000313" key="2">
    <source>
        <dbReference type="Proteomes" id="UP000786811"/>
    </source>
</evidence>
<evidence type="ECO:0000313" key="1">
    <source>
        <dbReference type="EMBL" id="CAG5101139.1"/>
    </source>
</evidence>
<dbReference type="EMBL" id="CAJNRD030001122">
    <property type="protein sequence ID" value="CAG5101139.1"/>
    <property type="molecule type" value="Genomic_DNA"/>
</dbReference>
<keyword evidence="2" id="KW-1185">Reference proteome</keyword>
<dbReference type="Proteomes" id="UP000786811">
    <property type="component" value="Unassembled WGS sequence"/>
</dbReference>
<comment type="caution">
    <text evidence="1">The sequence shown here is derived from an EMBL/GenBank/DDBJ whole genome shotgun (WGS) entry which is preliminary data.</text>
</comment>
<gene>
    <name evidence="1" type="ORF">HICCMSTLAB_LOCUS10212</name>
</gene>
<proteinExistence type="predicted"/>
<accession>A0A8J2MX32</accession>